<dbReference type="Gene3D" id="2.10.25.10">
    <property type="entry name" value="Laminin"/>
    <property type="match status" value="1"/>
</dbReference>
<keyword evidence="1" id="KW-1015">Disulfide bond</keyword>
<feature type="compositionally biased region" description="Basic and acidic residues" evidence="2">
    <location>
        <begin position="362"/>
        <end position="383"/>
    </location>
</feature>
<feature type="transmembrane region" description="Helical" evidence="3">
    <location>
        <begin position="243"/>
        <end position="268"/>
    </location>
</feature>
<feature type="region of interest" description="Disordered" evidence="2">
    <location>
        <begin position="1"/>
        <end position="22"/>
    </location>
</feature>
<feature type="disulfide bond" evidence="1">
    <location>
        <begin position="227"/>
        <end position="236"/>
    </location>
</feature>
<keyword evidence="5" id="KW-1185">Reference proteome</keyword>
<evidence type="ECO:0000313" key="5">
    <source>
        <dbReference type="Proteomes" id="UP000749559"/>
    </source>
</evidence>
<keyword evidence="1" id="KW-0245">EGF-like domain</keyword>
<comment type="caution">
    <text evidence="1">Lacks conserved residue(s) required for the propagation of feature annotation.</text>
</comment>
<dbReference type="CDD" id="cd00054">
    <property type="entry name" value="EGF_CA"/>
    <property type="match status" value="1"/>
</dbReference>
<dbReference type="EMBL" id="CAIIXF020000007">
    <property type="protein sequence ID" value="CAH1789479.1"/>
    <property type="molecule type" value="Genomic_DNA"/>
</dbReference>
<keyword evidence="3" id="KW-0812">Transmembrane</keyword>
<dbReference type="InterPro" id="IPR000742">
    <property type="entry name" value="EGF"/>
</dbReference>
<evidence type="ECO:0000313" key="4">
    <source>
        <dbReference type="EMBL" id="CAH1789479.1"/>
    </source>
</evidence>
<dbReference type="Proteomes" id="UP000749559">
    <property type="component" value="Unassembled WGS sequence"/>
</dbReference>
<keyword evidence="3" id="KW-0472">Membrane</keyword>
<feature type="compositionally biased region" description="Polar residues" evidence="2">
    <location>
        <begin position="384"/>
        <end position="396"/>
    </location>
</feature>
<evidence type="ECO:0000256" key="3">
    <source>
        <dbReference type="SAM" id="Phobius"/>
    </source>
</evidence>
<dbReference type="PROSITE" id="PS00022">
    <property type="entry name" value="EGF_1"/>
    <property type="match status" value="1"/>
</dbReference>
<gene>
    <name evidence="4" type="ORF">OFUS_LOCUS14828</name>
</gene>
<keyword evidence="3" id="KW-1133">Transmembrane helix</keyword>
<reference evidence="4" key="1">
    <citation type="submission" date="2022-03" db="EMBL/GenBank/DDBJ databases">
        <authorList>
            <person name="Martin C."/>
        </authorList>
    </citation>
    <scope>NUCLEOTIDE SEQUENCE</scope>
</reference>
<dbReference type="PROSITE" id="PS50026">
    <property type="entry name" value="EGF_3"/>
    <property type="match status" value="1"/>
</dbReference>
<feature type="region of interest" description="Disordered" evidence="2">
    <location>
        <begin position="361"/>
        <end position="414"/>
    </location>
</feature>
<proteinExistence type="predicted"/>
<evidence type="ECO:0000256" key="1">
    <source>
        <dbReference type="PROSITE-ProRule" id="PRU00076"/>
    </source>
</evidence>
<protein>
    <submittedName>
        <fullName evidence="4">Uncharacterized protein</fullName>
    </submittedName>
</protein>
<dbReference type="SUPFAM" id="SSF57196">
    <property type="entry name" value="EGF/Laminin"/>
    <property type="match status" value="1"/>
</dbReference>
<sequence length="414" mass="45470">MSTANVTSESTPTSSPNATSVTTLTFGSSDVTTSQANDTSATIPVTTDEISTLNVQESTQNPTGVTTTPVGNSSANTVTVNILFEMTFKTGVYDNPNNTETIALNKTLTNMFFNIYNRVRGITLASVLIIELYDGSLGVKHDVTYDSTLDTESKSNIALELISSIEQGGGSLTDSDGGAYVVKGDPTVEQNGKQVAISTVCSIYESESACQNRGVCVEEDNSPTCSCNFMYAGRYCADLNIQALLAVVLGTIGGIFFLVIIILIVILCKKRLRNKETNKSGSEDSVSDRDWKSFGYGVYNRSLTDIPYKDFKNVPVGNTSDYSVYTNDTYRMRRQNVDYPPDVGASNSETPWYQKVNTDMNFKIDRPKVEPHAREVPPKRHSDNNSNPYQTNTNVDSHYPPKNNYNEYSPEYDM</sequence>
<comment type="caution">
    <text evidence="4">The sequence shown here is derived from an EMBL/GenBank/DDBJ whole genome shotgun (WGS) entry which is preliminary data.</text>
</comment>
<evidence type="ECO:0000256" key="2">
    <source>
        <dbReference type="SAM" id="MobiDB-lite"/>
    </source>
</evidence>
<organism evidence="4 5">
    <name type="scientific">Owenia fusiformis</name>
    <name type="common">Polychaete worm</name>
    <dbReference type="NCBI Taxonomy" id="6347"/>
    <lineage>
        <taxon>Eukaryota</taxon>
        <taxon>Metazoa</taxon>
        <taxon>Spiralia</taxon>
        <taxon>Lophotrochozoa</taxon>
        <taxon>Annelida</taxon>
        <taxon>Polychaeta</taxon>
        <taxon>Sedentaria</taxon>
        <taxon>Canalipalpata</taxon>
        <taxon>Sabellida</taxon>
        <taxon>Oweniida</taxon>
        <taxon>Oweniidae</taxon>
        <taxon>Owenia</taxon>
    </lineage>
</organism>
<dbReference type="AlphaFoldDB" id="A0A8J1TVB4"/>
<name>A0A8J1TVB4_OWEFU</name>
<accession>A0A8J1TVB4</accession>